<evidence type="ECO:0000256" key="11">
    <source>
        <dbReference type="ARBA" id="ARBA00022723"/>
    </source>
</evidence>
<reference evidence="23 24" key="1">
    <citation type="submission" date="2019-03" db="EMBL/GenBank/DDBJ databases">
        <title>Genomic Encyclopedia of Type Strains, Phase IV (KMG-IV): sequencing the most valuable type-strain genomes for metagenomic binning, comparative biology and taxonomic classification.</title>
        <authorList>
            <person name="Goeker M."/>
        </authorList>
    </citation>
    <scope>NUCLEOTIDE SEQUENCE [LARGE SCALE GENOMIC DNA]</scope>
    <source>
        <strain evidence="23 24">DSM 15969</strain>
    </source>
</reference>
<organism evidence="23 24">
    <name type="scientific">Anaerospora hongkongensis</name>
    <dbReference type="NCBI Taxonomy" id="244830"/>
    <lineage>
        <taxon>Bacteria</taxon>
        <taxon>Bacillati</taxon>
        <taxon>Bacillota</taxon>
        <taxon>Negativicutes</taxon>
        <taxon>Selenomonadales</taxon>
        <taxon>Sporomusaceae</taxon>
        <taxon>Anaerospora</taxon>
    </lineage>
</organism>
<comment type="function">
    <text evidence="18">Member of the two-component regulatory system NreB/NreC involved in the control of dissimilatory nitrate/nitrite reduction in response to oxygen. NreB functions as a direct oxygen sensor histidine kinase which is autophosphorylated, in the absence of oxygen, probably at the conserved histidine residue, and transfers its phosphate group probably to a conserved aspartate residue of NreC. NreB/NreC activates the expression of the nitrate (narGHJI) and nitrite (nir) reductase operons, as well as the putative nitrate transporter gene narT.</text>
</comment>
<dbReference type="InterPro" id="IPR003594">
    <property type="entry name" value="HATPase_dom"/>
</dbReference>
<dbReference type="SMART" id="SM00387">
    <property type="entry name" value="HATPase_c"/>
    <property type="match status" value="1"/>
</dbReference>
<dbReference type="GO" id="GO:0000155">
    <property type="term" value="F:phosphorelay sensor kinase activity"/>
    <property type="evidence" value="ECO:0007669"/>
    <property type="project" value="InterPro"/>
</dbReference>
<dbReference type="GO" id="GO:0005524">
    <property type="term" value="F:ATP binding"/>
    <property type="evidence" value="ECO:0007669"/>
    <property type="project" value="UniProtKB-KW"/>
</dbReference>
<dbReference type="RefSeq" id="WP_132083295.1">
    <property type="nucleotide sequence ID" value="NZ_DAMAKO010000025.1"/>
</dbReference>
<dbReference type="InterPro" id="IPR036890">
    <property type="entry name" value="HATPase_C_sf"/>
</dbReference>
<evidence type="ECO:0000256" key="20">
    <source>
        <dbReference type="SAM" id="Phobius"/>
    </source>
</evidence>
<evidence type="ECO:0000256" key="14">
    <source>
        <dbReference type="ARBA" id="ARBA00022840"/>
    </source>
</evidence>
<dbReference type="AlphaFoldDB" id="A0A4R1PN19"/>
<keyword evidence="13 23" id="KW-0418">Kinase</keyword>
<dbReference type="EC" id="2.7.13.3" evidence="5"/>
<keyword evidence="24" id="KW-1185">Reference proteome</keyword>
<keyword evidence="8" id="KW-0963">Cytoplasm</keyword>
<evidence type="ECO:0000256" key="8">
    <source>
        <dbReference type="ARBA" id="ARBA00022490"/>
    </source>
</evidence>
<comment type="catalytic activity">
    <reaction evidence="1">
        <text>ATP + protein L-histidine = ADP + protein N-phospho-L-histidine.</text>
        <dbReference type="EC" id="2.7.13.3"/>
    </reaction>
</comment>
<evidence type="ECO:0000256" key="2">
    <source>
        <dbReference type="ARBA" id="ARBA00001966"/>
    </source>
</evidence>
<dbReference type="PROSITE" id="PS50109">
    <property type="entry name" value="HIS_KIN"/>
    <property type="match status" value="1"/>
</dbReference>
<dbReference type="Pfam" id="PF00672">
    <property type="entry name" value="HAMP"/>
    <property type="match status" value="1"/>
</dbReference>
<evidence type="ECO:0000256" key="7">
    <source>
        <dbReference type="ARBA" id="ARBA00022485"/>
    </source>
</evidence>
<dbReference type="EMBL" id="SLUI01000020">
    <property type="protein sequence ID" value="TCL32707.1"/>
    <property type="molecule type" value="Genomic_DNA"/>
</dbReference>
<evidence type="ECO:0000256" key="5">
    <source>
        <dbReference type="ARBA" id="ARBA00012438"/>
    </source>
</evidence>
<keyword evidence="9" id="KW-0597">Phosphoprotein</keyword>
<keyword evidence="14" id="KW-0067">ATP-binding</keyword>
<dbReference type="GO" id="GO:0046983">
    <property type="term" value="F:protein dimerization activity"/>
    <property type="evidence" value="ECO:0007669"/>
    <property type="project" value="InterPro"/>
</dbReference>
<dbReference type="Gene3D" id="1.20.5.1930">
    <property type="match status" value="1"/>
</dbReference>
<keyword evidence="11" id="KW-0479">Metal-binding</keyword>
<proteinExistence type="predicted"/>
<comment type="cofactor">
    <cofactor evidence="2">
        <name>[4Fe-4S] cluster</name>
        <dbReference type="ChEBI" id="CHEBI:49883"/>
    </cofactor>
</comment>
<dbReference type="OrthoDB" id="9781904at2"/>
<comment type="caution">
    <text evidence="23">The sequence shown here is derived from an EMBL/GenBank/DDBJ whole genome shotgun (WGS) entry which is preliminary data.</text>
</comment>
<keyword evidence="15" id="KW-0408">Iron</keyword>
<evidence type="ECO:0000259" key="22">
    <source>
        <dbReference type="PROSITE" id="PS50885"/>
    </source>
</evidence>
<dbReference type="PROSITE" id="PS50885">
    <property type="entry name" value="HAMP"/>
    <property type="match status" value="1"/>
</dbReference>
<dbReference type="SMART" id="SM00304">
    <property type="entry name" value="HAMP"/>
    <property type="match status" value="1"/>
</dbReference>
<dbReference type="GO" id="GO:0016020">
    <property type="term" value="C:membrane"/>
    <property type="evidence" value="ECO:0007669"/>
    <property type="project" value="UniProtKB-SubCell"/>
</dbReference>
<dbReference type="Pfam" id="PF07730">
    <property type="entry name" value="HisKA_3"/>
    <property type="match status" value="1"/>
</dbReference>
<comment type="subcellular location">
    <subcellularLocation>
        <location evidence="4">Cytoplasm</location>
    </subcellularLocation>
    <subcellularLocation>
        <location evidence="3">Membrane</location>
    </subcellularLocation>
</comment>
<evidence type="ECO:0000256" key="18">
    <source>
        <dbReference type="ARBA" id="ARBA00024827"/>
    </source>
</evidence>
<evidence type="ECO:0000256" key="4">
    <source>
        <dbReference type="ARBA" id="ARBA00004496"/>
    </source>
</evidence>
<dbReference type="InterPro" id="IPR011712">
    <property type="entry name" value="Sig_transdc_His_kin_sub3_dim/P"/>
</dbReference>
<dbReference type="InterPro" id="IPR004358">
    <property type="entry name" value="Sig_transdc_His_kin-like_C"/>
</dbReference>
<keyword evidence="17" id="KW-0411">Iron-sulfur</keyword>
<dbReference type="InterPro" id="IPR005467">
    <property type="entry name" value="His_kinase_dom"/>
</dbReference>
<evidence type="ECO:0000256" key="1">
    <source>
        <dbReference type="ARBA" id="ARBA00000085"/>
    </source>
</evidence>
<evidence type="ECO:0000256" key="6">
    <source>
        <dbReference type="ARBA" id="ARBA00017322"/>
    </source>
</evidence>
<dbReference type="GO" id="GO:0005737">
    <property type="term" value="C:cytoplasm"/>
    <property type="evidence" value="ECO:0007669"/>
    <property type="project" value="UniProtKB-SubCell"/>
</dbReference>
<evidence type="ECO:0000256" key="16">
    <source>
        <dbReference type="ARBA" id="ARBA00023012"/>
    </source>
</evidence>
<dbReference type="PANTHER" id="PTHR24421">
    <property type="entry name" value="NITRATE/NITRITE SENSOR PROTEIN NARX-RELATED"/>
    <property type="match status" value="1"/>
</dbReference>
<evidence type="ECO:0000256" key="3">
    <source>
        <dbReference type="ARBA" id="ARBA00004370"/>
    </source>
</evidence>
<name>A0A4R1PN19_9FIRM</name>
<dbReference type="CDD" id="cd06225">
    <property type="entry name" value="HAMP"/>
    <property type="match status" value="1"/>
</dbReference>
<dbReference type="GO" id="GO:0046872">
    <property type="term" value="F:metal ion binding"/>
    <property type="evidence" value="ECO:0007669"/>
    <property type="project" value="UniProtKB-KW"/>
</dbReference>
<dbReference type="Pfam" id="PF02518">
    <property type="entry name" value="HATPase_c"/>
    <property type="match status" value="1"/>
</dbReference>
<evidence type="ECO:0000256" key="13">
    <source>
        <dbReference type="ARBA" id="ARBA00022777"/>
    </source>
</evidence>
<dbReference type="InterPro" id="IPR050482">
    <property type="entry name" value="Sensor_HK_TwoCompSys"/>
</dbReference>
<keyword evidence="12" id="KW-0547">Nucleotide-binding</keyword>
<keyword evidence="20" id="KW-0472">Membrane</keyword>
<feature type="transmembrane region" description="Helical" evidence="20">
    <location>
        <begin position="178"/>
        <end position="201"/>
    </location>
</feature>
<keyword evidence="7" id="KW-0004">4Fe-4S</keyword>
<evidence type="ECO:0000256" key="10">
    <source>
        <dbReference type="ARBA" id="ARBA00022679"/>
    </source>
</evidence>
<keyword evidence="20" id="KW-0812">Transmembrane</keyword>
<dbReference type="PRINTS" id="PR00344">
    <property type="entry name" value="BCTRLSENSOR"/>
</dbReference>
<gene>
    <name evidence="23" type="ORF">EV210_12027</name>
</gene>
<dbReference type="GO" id="GO:0051539">
    <property type="term" value="F:4 iron, 4 sulfur cluster binding"/>
    <property type="evidence" value="ECO:0007669"/>
    <property type="project" value="UniProtKB-KW"/>
</dbReference>
<evidence type="ECO:0000256" key="15">
    <source>
        <dbReference type="ARBA" id="ARBA00023004"/>
    </source>
</evidence>
<keyword evidence="20" id="KW-1133">Transmembrane helix</keyword>
<evidence type="ECO:0000256" key="19">
    <source>
        <dbReference type="ARBA" id="ARBA00030800"/>
    </source>
</evidence>
<dbReference type="SUPFAM" id="SSF158472">
    <property type="entry name" value="HAMP domain-like"/>
    <property type="match status" value="1"/>
</dbReference>
<evidence type="ECO:0000256" key="17">
    <source>
        <dbReference type="ARBA" id="ARBA00023014"/>
    </source>
</evidence>
<feature type="domain" description="HAMP" evidence="22">
    <location>
        <begin position="198"/>
        <end position="250"/>
    </location>
</feature>
<keyword evidence="16" id="KW-0902">Two-component regulatory system</keyword>
<evidence type="ECO:0000313" key="23">
    <source>
        <dbReference type="EMBL" id="TCL32707.1"/>
    </source>
</evidence>
<dbReference type="Proteomes" id="UP000295063">
    <property type="component" value="Unassembled WGS sequence"/>
</dbReference>
<dbReference type="CDD" id="cd16917">
    <property type="entry name" value="HATPase_UhpB-NarQ-NarX-like"/>
    <property type="match status" value="1"/>
</dbReference>
<dbReference type="Gene3D" id="3.30.565.10">
    <property type="entry name" value="Histidine kinase-like ATPase, C-terminal domain"/>
    <property type="match status" value="1"/>
</dbReference>
<dbReference type="InterPro" id="IPR003660">
    <property type="entry name" value="HAMP_dom"/>
</dbReference>
<evidence type="ECO:0000256" key="9">
    <source>
        <dbReference type="ARBA" id="ARBA00022553"/>
    </source>
</evidence>
<dbReference type="Gene3D" id="6.10.340.10">
    <property type="match status" value="1"/>
</dbReference>
<feature type="domain" description="Histidine kinase" evidence="21">
    <location>
        <begin position="287"/>
        <end position="481"/>
    </location>
</feature>
<dbReference type="PANTHER" id="PTHR24421:SF10">
    <property type="entry name" value="NITRATE_NITRITE SENSOR PROTEIN NARQ"/>
    <property type="match status" value="1"/>
</dbReference>
<evidence type="ECO:0000256" key="12">
    <source>
        <dbReference type="ARBA" id="ARBA00022741"/>
    </source>
</evidence>
<sequence length="482" mass="53903">MKWFRHLSIYYKFNTIIVSMLVLNLIMGAVMIQTASNLIEDQMEKRGAELASYIGVLSSNDILLDDRYALSDRINKTKRNTDDVRYIIVADSAGRILAHTFDDQFPSGLPVLLAKNSNSVQTVELPGSGRYRVDKYDSNEGLIREVVWSVENGDIGYIRVGLSERQTEQVLNRRVNDFIIAILLLSLLSAIGATYMAFVMVRPLRSLTQAAEQIGHGNFAVKAVVVSQDEVGKLALVFNDMVRKLQEKQVENVRLVEELKLKEALRADLIRKLFVIQEDERKHLSRELHDETGQLLASLLAYMKLLLSKLKEEAQKDLLQKARDVAIHALGSLRKIAVDLRPPVLDDLGLAAAMLKYIQTFSEQQGIRVHIEMPEGKTDLGSEISLALYRILQESLTNIARHADAENVYISLLDSSETISLIIKDDGIGICNAAEQETKRQKNGLGIYGMTERAELLGGTMKLESIYGTGTTVYVTLPKKLG</sequence>
<accession>A0A4R1PN19</accession>
<dbReference type="SUPFAM" id="SSF55874">
    <property type="entry name" value="ATPase domain of HSP90 chaperone/DNA topoisomerase II/histidine kinase"/>
    <property type="match status" value="1"/>
</dbReference>
<keyword evidence="10" id="KW-0808">Transferase</keyword>
<feature type="transmembrane region" description="Helical" evidence="20">
    <location>
        <begin position="12"/>
        <end position="32"/>
    </location>
</feature>
<evidence type="ECO:0000259" key="21">
    <source>
        <dbReference type="PROSITE" id="PS50109"/>
    </source>
</evidence>
<protein>
    <recommendedName>
        <fullName evidence="6">Oxygen sensor histidine kinase NreB</fullName>
        <ecNumber evidence="5">2.7.13.3</ecNumber>
    </recommendedName>
    <alternativeName>
        <fullName evidence="19">Nitrogen regulation protein B</fullName>
    </alternativeName>
</protein>
<evidence type="ECO:0000313" key="24">
    <source>
        <dbReference type="Proteomes" id="UP000295063"/>
    </source>
</evidence>